<organism evidence="12 13">
    <name type="scientific">Papaver somniferum</name>
    <name type="common">Opium poppy</name>
    <dbReference type="NCBI Taxonomy" id="3469"/>
    <lineage>
        <taxon>Eukaryota</taxon>
        <taxon>Viridiplantae</taxon>
        <taxon>Streptophyta</taxon>
        <taxon>Embryophyta</taxon>
        <taxon>Tracheophyta</taxon>
        <taxon>Spermatophyta</taxon>
        <taxon>Magnoliopsida</taxon>
        <taxon>Ranunculales</taxon>
        <taxon>Papaveraceae</taxon>
        <taxon>Papaveroideae</taxon>
        <taxon>Papaver</taxon>
    </lineage>
</organism>
<dbReference type="OMA" id="NKSWLMT"/>
<dbReference type="InterPro" id="IPR038273">
    <property type="entry name" value="Ndc80_sf"/>
</dbReference>
<dbReference type="InterPro" id="IPR055260">
    <property type="entry name" value="Ndc80_CH"/>
</dbReference>
<keyword evidence="8" id="KW-0539">Nucleus</keyword>
<comment type="similarity">
    <text evidence="1 8">Belongs to the NDC80/HEC1 family.</text>
</comment>
<dbReference type="AlphaFoldDB" id="A0A4Y7J9Q2"/>
<evidence type="ECO:0000256" key="2">
    <source>
        <dbReference type="ARBA" id="ARBA00022454"/>
    </source>
</evidence>
<feature type="coiled-coil region" evidence="9">
    <location>
        <begin position="458"/>
        <end position="554"/>
    </location>
</feature>
<comment type="subunit">
    <text evidence="8">Component of the NDC80 complex.</text>
</comment>
<dbReference type="GO" id="GO:0005634">
    <property type="term" value="C:nucleus"/>
    <property type="evidence" value="ECO:0007669"/>
    <property type="project" value="UniProtKB-SubCell"/>
</dbReference>
<name>A0A4Y7J9Q2_PAPSO</name>
<comment type="subcellular location">
    <subcellularLocation>
        <location evidence="8">Chromosome</location>
        <location evidence="8">Centromere</location>
        <location evidence="8">Kinetochore</location>
    </subcellularLocation>
    <subcellularLocation>
        <location evidence="8">Nucleus</location>
    </subcellularLocation>
</comment>
<evidence type="ECO:0000256" key="10">
    <source>
        <dbReference type="SAM" id="MobiDB-lite"/>
    </source>
</evidence>
<dbReference type="GO" id="GO:0031262">
    <property type="term" value="C:Ndc80 complex"/>
    <property type="evidence" value="ECO:0007669"/>
    <property type="project" value="UniProtKB-UniRule"/>
</dbReference>
<dbReference type="EMBL" id="CM010718">
    <property type="protein sequence ID" value="RZC57216.1"/>
    <property type="molecule type" value="Genomic_DNA"/>
</dbReference>
<keyword evidence="4 8" id="KW-0498">Mitosis</keyword>
<reference evidence="12 13" key="1">
    <citation type="journal article" date="2018" name="Science">
        <title>The opium poppy genome and morphinan production.</title>
        <authorList>
            <person name="Guo L."/>
            <person name="Winzer T."/>
            <person name="Yang X."/>
            <person name="Li Y."/>
            <person name="Ning Z."/>
            <person name="He Z."/>
            <person name="Teodor R."/>
            <person name="Lu Y."/>
            <person name="Bowser T.A."/>
            <person name="Graham I.A."/>
            <person name="Ye K."/>
        </authorList>
    </citation>
    <scope>NUCLEOTIDE SEQUENCE [LARGE SCALE GENOMIC DNA]</scope>
    <source>
        <strain evidence="13">cv. HN1</strain>
        <tissue evidence="12">Leaves</tissue>
    </source>
</reference>
<evidence type="ECO:0000313" key="13">
    <source>
        <dbReference type="Proteomes" id="UP000316621"/>
    </source>
</evidence>
<evidence type="ECO:0000313" key="12">
    <source>
        <dbReference type="EMBL" id="RZC57216.1"/>
    </source>
</evidence>
<keyword evidence="3 8" id="KW-0132">Cell division</keyword>
<keyword evidence="2 8" id="KW-0158">Chromosome</keyword>
<dbReference type="PANTHER" id="PTHR46681">
    <property type="entry name" value="KINETOCHORE PROTEIN NDC80 HOMOLOG"/>
    <property type="match status" value="1"/>
</dbReference>
<proteinExistence type="inferred from homology"/>
<feature type="coiled-coil region" evidence="9">
    <location>
        <begin position="227"/>
        <end position="365"/>
    </location>
</feature>
<evidence type="ECO:0000256" key="5">
    <source>
        <dbReference type="ARBA" id="ARBA00023054"/>
    </source>
</evidence>
<evidence type="ECO:0000256" key="6">
    <source>
        <dbReference type="ARBA" id="ARBA00023306"/>
    </source>
</evidence>
<sequence>MMRGTGRGGRGGGGRRPKIEPAPPPPQQQHRPSIISYNTNPRDSDASFSSINNGNHRRTGSSTGGRNYDLPINDKRFQNQALKRINAYLLSHSTSIYLKPPLPSAKDITDCIRFLFLRLSYTDSASDLTVKIDEDLPILLDFMSCPFKITKSALKAPGTPHSWPNLCAVIHWLVEICVYSDHVNSSNSTSTSTGMRCNKLLDYALRSYEHFIAGDDDLVDQLDNEFREKLELERGSVENTVKELQDEIVSLERKIEGLRSKPSARDALEKEKAMLEDDVKKFNVIINGLSSGIETLENGIKEKEKELEAKYVEHRRICEENEELKKTIDAQTVNMRDADRMKRELHAVERDIAEAEEAKNMWEEKSWDLDSKISYTFKELVNLSIECNQAIRRLKLENEFQYVLNPKGSTPADVMGIDYKTLKVALTALTDDIKKNSVAKLEEQISLQQQWTENSMKLEAKRILLAELQSKIDALESQLSMMKKETEEFTMKCNMEGKRMIEDFERETHNVEIMEKEAEEYVKQLSNLKLEETIKQQEEEIQACARELLALVDSVSKYKESMESIISEMKTGLSETAEAVETSFRGSLPANFDTFSDLVNLQ</sequence>
<dbReference type="Proteomes" id="UP000316621">
    <property type="component" value="Chromosome 4"/>
</dbReference>
<evidence type="ECO:0000256" key="7">
    <source>
        <dbReference type="ARBA" id="ARBA00023328"/>
    </source>
</evidence>
<evidence type="ECO:0000259" key="11">
    <source>
        <dbReference type="Pfam" id="PF03801"/>
    </source>
</evidence>
<evidence type="ECO:0000256" key="3">
    <source>
        <dbReference type="ARBA" id="ARBA00022618"/>
    </source>
</evidence>
<dbReference type="PANTHER" id="PTHR46681:SF1">
    <property type="entry name" value="KINETOCHORE PROTEIN NDC80 HOMOLOG"/>
    <property type="match status" value="1"/>
</dbReference>
<dbReference type="GO" id="GO:0051315">
    <property type="term" value="P:attachment of mitotic spindle microtubules to kinetochore"/>
    <property type="evidence" value="ECO:0007669"/>
    <property type="project" value="UniProtKB-UniRule"/>
</dbReference>
<gene>
    <name evidence="12" type="ORF">C5167_004516</name>
</gene>
<protein>
    <recommendedName>
        <fullName evidence="8">Kinetochore protein NDC80</fullName>
    </recommendedName>
</protein>
<accession>A0A4Y7J9Q2</accession>
<comment type="function">
    <text evidence="8">Acts as a component of the essential kinetochore-associated NDC80 complex, which is required for chromosome segregation and spindle checkpoint activity.</text>
</comment>
<evidence type="ECO:0000256" key="1">
    <source>
        <dbReference type="ARBA" id="ARBA00007050"/>
    </source>
</evidence>
<keyword evidence="6 8" id="KW-0131">Cell cycle</keyword>
<keyword evidence="5 9" id="KW-0175">Coiled coil</keyword>
<dbReference type="GO" id="GO:0051301">
    <property type="term" value="P:cell division"/>
    <property type="evidence" value="ECO:0007669"/>
    <property type="project" value="UniProtKB-UniRule"/>
</dbReference>
<keyword evidence="8" id="KW-0995">Kinetochore</keyword>
<keyword evidence="13" id="KW-1185">Reference proteome</keyword>
<evidence type="ECO:0000256" key="4">
    <source>
        <dbReference type="ARBA" id="ARBA00022776"/>
    </source>
</evidence>
<feature type="region of interest" description="Disordered" evidence="10">
    <location>
        <begin position="1"/>
        <end position="70"/>
    </location>
</feature>
<dbReference type="STRING" id="3469.A0A4Y7J9Q2"/>
<dbReference type="Gene3D" id="6.10.250.1950">
    <property type="match status" value="1"/>
</dbReference>
<dbReference type="InterPro" id="IPR055307">
    <property type="entry name" value="NDC80_plants"/>
</dbReference>
<feature type="compositionally biased region" description="Gly residues" evidence="10">
    <location>
        <begin position="1"/>
        <end position="14"/>
    </location>
</feature>
<dbReference type="Gene3D" id="1.10.418.30">
    <property type="entry name" value="Ncd80 complex, Ncd80 subunit"/>
    <property type="match status" value="1"/>
</dbReference>
<dbReference type="Pfam" id="PF03801">
    <property type="entry name" value="Ndc80_HEC"/>
    <property type="match status" value="1"/>
</dbReference>
<keyword evidence="7 8" id="KW-0137">Centromere</keyword>
<evidence type="ECO:0000256" key="9">
    <source>
        <dbReference type="SAM" id="Coils"/>
    </source>
</evidence>
<feature type="compositionally biased region" description="Polar residues" evidence="10">
    <location>
        <begin position="36"/>
        <end position="65"/>
    </location>
</feature>
<feature type="domain" description="Kinetochore protein Ndc80 CH" evidence="11">
    <location>
        <begin position="67"/>
        <end position="180"/>
    </location>
</feature>
<evidence type="ECO:0000256" key="8">
    <source>
        <dbReference type="RuleBase" id="RU368072"/>
    </source>
</evidence>
<dbReference type="Gramene" id="RZC57216">
    <property type="protein sequence ID" value="RZC57216"/>
    <property type="gene ID" value="C5167_004516"/>
</dbReference>